<evidence type="ECO:0000313" key="2">
    <source>
        <dbReference type="EMBL" id="CAD8415304.1"/>
    </source>
</evidence>
<reference evidence="2" key="1">
    <citation type="submission" date="2021-01" db="EMBL/GenBank/DDBJ databases">
        <authorList>
            <person name="Corre E."/>
            <person name="Pelletier E."/>
            <person name="Niang G."/>
            <person name="Scheremetjew M."/>
            <person name="Finn R."/>
            <person name="Kale V."/>
            <person name="Holt S."/>
            <person name="Cochrane G."/>
            <person name="Meng A."/>
            <person name="Brown T."/>
            <person name="Cohen L."/>
        </authorList>
    </citation>
    <scope>NUCLEOTIDE SEQUENCE</scope>
    <source>
        <strain evidence="2">CCAP1064/1</strain>
    </source>
</reference>
<keyword evidence="1" id="KW-1133">Transmembrane helix</keyword>
<gene>
    <name evidence="2" type="ORF">PINE0816_LOCUS11439</name>
</gene>
<feature type="transmembrane region" description="Helical" evidence="1">
    <location>
        <begin position="20"/>
        <end position="40"/>
    </location>
</feature>
<keyword evidence="1" id="KW-0472">Membrane</keyword>
<evidence type="ECO:0000256" key="1">
    <source>
        <dbReference type="SAM" id="Phobius"/>
    </source>
</evidence>
<accession>A0A7S0GGF0</accession>
<protein>
    <submittedName>
        <fullName evidence="2">Uncharacterized protein</fullName>
    </submittedName>
</protein>
<dbReference type="EMBL" id="HBEL01024496">
    <property type="protein sequence ID" value="CAD8415304.1"/>
    <property type="molecule type" value="Transcribed_RNA"/>
</dbReference>
<name>A0A7S0GGF0_9STRA</name>
<proteinExistence type="predicted"/>
<organism evidence="2">
    <name type="scientific">Proboscia inermis</name>
    <dbReference type="NCBI Taxonomy" id="420281"/>
    <lineage>
        <taxon>Eukaryota</taxon>
        <taxon>Sar</taxon>
        <taxon>Stramenopiles</taxon>
        <taxon>Ochrophyta</taxon>
        <taxon>Bacillariophyta</taxon>
        <taxon>Coscinodiscophyceae</taxon>
        <taxon>Rhizosoleniophycidae</taxon>
        <taxon>Rhizosoleniales</taxon>
        <taxon>Rhizosoleniaceae</taxon>
        <taxon>Proboscia</taxon>
    </lineage>
</organism>
<sequence length="118" mass="12676">MGSSNPFIRTTKFPLPGLSLLISTVALLPIALWIFSARLLNAFHCLHASMTTTFSALVTLSTSGSCVLESLSPTDSSRVPSKAETMFFTTSSMSRAFKSGKGRFIPTSSTMGFFKPLT</sequence>
<dbReference type="AlphaFoldDB" id="A0A7S0GGF0"/>
<keyword evidence="1" id="KW-0812">Transmembrane</keyword>